<keyword evidence="5" id="KW-1185">Reference proteome</keyword>
<reference evidence="5" key="1">
    <citation type="submission" date="2017-02" db="EMBL/GenBank/DDBJ databases">
        <authorList>
            <person name="Varghese N."/>
            <person name="Submissions S."/>
        </authorList>
    </citation>
    <scope>NUCLEOTIDE SEQUENCE [LARGE SCALE GENOMIC DNA]</scope>
    <source>
        <strain evidence="5">ATCC 25662</strain>
    </source>
</reference>
<dbReference type="SUPFAM" id="SSF56563">
    <property type="entry name" value="Major capsid protein gp5"/>
    <property type="match status" value="1"/>
</dbReference>
<dbReference type="OrthoDB" id="9786516at2"/>
<dbReference type="InterPro" id="IPR054612">
    <property type="entry name" value="Phage_capsid-like_C"/>
</dbReference>
<organism evidence="4 5">
    <name type="scientific">Anaerorhabdus furcosa</name>
    <dbReference type="NCBI Taxonomy" id="118967"/>
    <lineage>
        <taxon>Bacteria</taxon>
        <taxon>Bacillati</taxon>
        <taxon>Bacillota</taxon>
        <taxon>Erysipelotrichia</taxon>
        <taxon>Erysipelotrichales</taxon>
        <taxon>Erysipelotrichaceae</taxon>
        <taxon>Anaerorhabdus</taxon>
    </lineage>
</organism>
<dbReference type="Proteomes" id="UP000243297">
    <property type="component" value="Unassembled WGS sequence"/>
</dbReference>
<accession>A0A1T4M146</accession>
<feature type="coiled-coil region" evidence="2">
    <location>
        <begin position="3"/>
        <end position="46"/>
    </location>
</feature>
<gene>
    <name evidence="4" type="ORF">SAMN02745191_1137</name>
</gene>
<evidence type="ECO:0000256" key="2">
    <source>
        <dbReference type="SAM" id="Coils"/>
    </source>
</evidence>
<dbReference type="InterPro" id="IPR024455">
    <property type="entry name" value="Phage_capsid"/>
</dbReference>
<feature type="domain" description="Phage capsid-like C-terminal" evidence="3">
    <location>
        <begin position="123"/>
        <end position="385"/>
    </location>
</feature>
<dbReference type="Pfam" id="PF05065">
    <property type="entry name" value="Phage_capsid"/>
    <property type="match status" value="1"/>
</dbReference>
<dbReference type="AlphaFoldDB" id="A0A1T4M146"/>
<dbReference type="RefSeq" id="WP_078711546.1">
    <property type="nucleotide sequence ID" value="NZ_FUWY01000002.1"/>
</dbReference>
<evidence type="ECO:0000313" key="4">
    <source>
        <dbReference type="EMBL" id="SJZ60626.1"/>
    </source>
</evidence>
<evidence type="ECO:0000313" key="5">
    <source>
        <dbReference type="Proteomes" id="UP000243297"/>
    </source>
</evidence>
<evidence type="ECO:0000259" key="3">
    <source>
        <dbReference type="Pfam" id="PF05065"/>
    </source>
</evidence>
<dbReference type="NCBIfam" id="TIGR01554">
    <property type="entry name" value="major_cap_HK97"/>
    <property type="match status" value="1"/>
</dbReference>
<evidence type="ECO:0000256" key="1">
    <source>
        <dbReference type="ARBA" id="ARBA00004328"/>
    </source>
</evidence>
<protein>
    <submittedName>
        <fullName evidence="4">Phage major capsid protein, HK97 family</fullName>
    </submittedName>
</protein>
<keyword evidence="2" id="KW-0175">Coiled coil</keyword>
<name>A0A1T4M146_9FIRM</name>
<dbReference type="EMBL" id="FUWY01000002">
    <property type="protein sequence ID" value="SJZ60626.1"/>
    <property type="molecule type" value="Genomic_DNA"/>
</dbReference>
<proteinExistence type="predicted"/>
<comment type="subcellular location">
    <subcellularLocation>
        <location evidence="1">Virion</location>
    </subcellularLocation>
</comment>
<sequence>MNLEQIEKRLSEITNELDSDVADERMDELEAEVASLKEERGKLLAVESAKIEAQSKRRSLLDEIAKGKSDRVVETKEERKEDKKMENIQETKEYRNAWLKNLQKKELTDEEKRTLTSAADSVGSVIPTDTQNLIVELVKQEINILDKIELLQVDGNVTFNVEVEGSEAIIHQEGTPINEGTEGTVPVSLTTYEVNKYITISKTVSKMAIDAFEGWLSRVVARRIANKIKKLVFFGTGTNQSKGIDVSVTWDETNSITVAKDAKLTTQNVWDLIALLDGAFDANAEFTMSKKTLFQDFMPLQDQSKNKLVTNEGKQYYISGYPVNLDSDIKLHDAFLGDFKYYVGNMPDGITIEAGRVLKNNVYEFLGTAMFDGKLAVDEAFVKLTKVTA</sequence>
<dbReference type="STRING" id="118967.SAMN02745191_1137"/>